<proteinExistence type="inferred from homology"/>
<evidence type="ECO:0000256" key="7">
    <source>
        <dbReference type="ARBA" id="ARBA00023224"/>
    </source>
</evidence>
<feature type="transmembrane region" description="Helical" evidence="9">
    <location>
        <begin position="92"/>
        <end position="117"/>
    </location>
</feature>
<evidence type="ECO:0000313" key="12">
    <source>
        <dbReference type="Proteomes" id="UP000683360"/>
    </source>
</evidence>
<dbReference type="Gene3D" id="1.20.1070.10">
    <property type="entry name" value="Rhodopsin 7-helix transmembrane proteins"/>
    <property type="match status" value="1"/>
</dbReference>
<feature type="transmembrane region" description="Helical" evidence="9">
    <location>
        <begin position="138"/>
        <end position="157"/>
    </location>
</feature>
<keyword evidence="6 8" id="KW-0675">Receptor</keyword>
<keyword evidence="12" id="KW-1185">Reference proteome</keyword>
<name>A0A8S3QMY2_MYTED</name>
<feature type="transmembrane region" description="Helical" evidence="9">
    <location>
        <begin position="240"/>
        <end position="262"/>
    </location>
</feature>
<evidence type="ECO:0000256" key="1">
    <source>
        <dbReference type="ARBA" id="ARBA00004141"/>
    </source>
</evidence>
<feature type="transmembrane region" description="Helical" evidence="9">
    <location>
        <begin position="22"/>
        <end position="47"/>
    </location>
</feature>
<evidence type="ECO:0000256" key="8">
    <source>
        <dbReference type="RuleBase" id="RU000688"/>
    </source>
</evidence>
<feature type="domain" description="G-protein coupled receptors family 1 profile" evidence="10">
    <location>
        <begin position="39"/>
        <end position="296"/>
    </location>
</feature>
<dbReference type="OrthoDB" id="6053754at2759"/>
<dbReference type="PANTHER" id="PTHR24238">
    <property type="entry name" value="G-PROTEIN COUPLED RECEPTOR"/>
    <property type="match status" value="1"/>
</dbReference>
<evidence type="ECO:0000256" key="9">
    <source>
        <dbReference type="SAM" id="Phobius"/>
    </source>
</evidence>
<dbReference type="PANTHER" id="PTHR24238:SF47">
    <property type="entry name" value="ECDYSTEROIDS_DOPAMINE RECEPTOR-RELATED"/>
    <property type="match status" value="1"/>
</dbReference>
<evidence type="ECO:0000256" key="3">
    <source>
        <dbReference type="ARBA" id="ARBA00022989"/>
    </source>
</evidence>
<gene>
    <name evidence="11" type="ORF">MEDL_10853</name>
</gene>
<evidence type="ECO:0000256" key="2">
    <source>
        <dbReference type="ARBA" id="ARBA00022692"/>
    </source>
</evidence>
<dbReference type="InterPro" id="IPR017452">
    <property type="entry name" value="GPCR_Rhodpsn_7TM"/>
</dbReference>
<accession>A0A8S3QMY2</accession>
<sequence>MTDETFAGSTLQDFNNEYLMKMIAPVVFLIICLLLGVFGNLTVLFIYGRKYSASVYRSIIWNLALADLMFCLFGITFDIARIFNYYTFKRQWICSICVSLLVLGIFYSSHLLILLSVHRFRQVCMSLGSQVTQQTVKFWIIGCFVTAIIVTSPKPALQFYEAVKFRNNITGHTCPISSSNPSTNAVIYSYFSLVLFAFYTVILFVIYFAIGRRIYKQHKDKQRKSESATEEKIFSKMTKITLTVSVIFALSYFPVFLLQITLQSIHEDQLSSVEIACLHIVERCYVINHVANPFIYSVFDNRFRGHFKKLLSLKFRKPVETKTTVSATCDTSTSAVLERTF</sequence>
<dbReference type="PROSITE" id="PS00237">
    <property type="entry name" value="G_PROTEIN_RECEP_F1_1"/>
    <property type="match status" value="1"/>
</dbReference>
<evidence type="ECO:0000256" key="5">
    <source>
        <dbReference type="ARBA" id="ARBA00023136"/>
    </source>
</evidence>
<dbReference type="PROSITE" id="PS50262">
    <property type="entry name" value="G_PROTEIN_RECEP_F1_2"/>
    <property type="match status" value="1"/>
</dbReference>
<dbReference type="GO" id="GO:0004930">
    <property type="term" value="F:G protein-coupled receptor activity"/>
    <property type="evidence" value="ECO:0007669"/>
    <property type="project" value="UniProtKB-KW"/>
</dbReference>
<keyword evidence="3 9" id="KW-1133">Transmembrane helix</keyword>
<keyword evidence="2 8" id="KW-0812">Transmembrane</keyword>
<keyword evidence="4 8" id="KW-0297">G-protein coupled receptor</keyword>
<evidence type="ECO:0000256" key="4">
    <source>
        <dbReference type="ARBA" id="ARBA00023040"/>
    </source>
</evidence>
<comment type="similarity">
    <text evidence="8">Belongs to the G-protein coupled receptor 1 family.</text>
</comment>
<dbReference type="SUPFAM" id="SSF81321">
    <property type="entry name" value="Family A G protein-coupled receptor-like"/>
    <property type="match status" value="1"/>
</dbReference>
<dbReference type="AlphaFoldDB" id="A0A8S3QMY2"/>
<evidence type="ECO:0000256" key="6">
    <source>
        <dbReference type="ARBA" id="ARBA00023170"/>
    </source>
</evidence>
<dbReference type="PRINTS" id="PR00237">
    <property type="entry name" value="GPCRRHODOPSN"/>
</dbReference>
<feature type="transmembrane region" description="Helical" evidence="9">
    <location>
        <begin position="187"/>
        <end position="210"/>
    </location>
</feature>
<dbReference type="InterPro" id="IPR000276">
    <property type="entry name" value="GPCR_Rhodpsn"/>
</dbReference>
<comment type="caution">
    <text evidence="11">The sequence shown here is derived from an EMBL/GenBank/DDBJ whole genome shotgun (WGS) entry which is preliminary data.</text>
</comment>
<protein>
    <recommendedName>
        <fullName evidence="10">G-protein coupled receptors family 1 profile domain-containing protein</fullName>
    </recommendedName>
</protein>
<organism evidence="11 12">
    <name type="scientific">Mytilus edulis</name>
    <name type="common">Blue mussel</name>
    <dbReference type="NCBI Taxonomy" id="6550"/>
    <lineage>
        <taxon>Eukaryota</taxon>
        <taxon>Metazoa</taxon>
        <taxon>Spiralia</taxon>
        <taxon>Lophotrochozoa</taxon>
        <taxon>Mollusca</taxon>
        <taxon>Bivalvia</taxon>
        <taxon>Autobranchia</taxon>
        <taxon>Pteriomorphia</taxon>
        <taxon>Mytilida</taxon>
        <taxon>Mytiloidea</taxon>
        <taxon>Mytilidae</taxon>
        <taxon>Mytilinae</taxon>
        <taxon>Mytilus</taxon>
    </lineage>
</organism>
<dbReference type="EMBL" id="CAJPWZ010000539">
    <property type="protein sequence ID" value="CAG2195945.1"/>
    <property type="molecule type" value="Genomic_DNA"/>
</dbReference>
<dbReference type="GO" id="GO:0016020">
    <property type="term" value="C:membrane"/>
    <property type="evidence" value="ECO:0007669"/>
    <property type="project" value="UniProtKB-SubCell"/>
</dbReference>
<evidence type="ECO:0000259" key="10">
    <source>
        <dbReference type="PROSITE" id="PS50262"/>
    </source>
</evidence>
<dbReference type="Proteomes" id="UP000683360">
    <property type="component" value="Unassembled WGS sequence"/>
</dbReference>
<reference evidence="11" key="1">
    <citation type="submission" date="2021-03" db="EMBL/GenBank/DDBJ databases">
        <authorList>
            <person name="Bekaert M."/>
        </authorList>
    </citation>
    <scope>NUCLEOTIDE SEQUENCE</scope>
</reference>
<keyword evidence="5 9" id="KW-0472">Membrane</keyword>
<evidence type="ECO:0000313" key="11">
    <source>
        <dbReference type="EMBL" id="CAG2195945.1"/>
    </source>
</evidence>
<feature type="transmembrane region" description="Helical" evidence="9">
    <location>
        <begin position="59"/>
        <end position="80"/>
    </location>
</feature>
<keyword evidence="7 8" id="KW-0807">Transducer</keyword>
<comment type="subcellular location">
    <subcellularLocation>
        <location evidence="1">Membrane</location>
        <topology evidence="1">Multi-pass membrane protein</topology>
    </subcellularLocation>
</comment>
<dbReference type="Pfam" id="PF00001">
    <property type="entry name" value="7tm_1"/>
    <property type="match status" value="1"/>
</dbReference>
<dbReference type="CDD" id="cd00637">
    <property type="entry name" value="7tm_classA_rhodopsin-like"/>
    <property type="match status" value="1"/>
</dbReference>